<keyword evidence="4 6" id="KW-1133">Transmembrane helix</keyword>
<accession>A0A2R6AHZ2</accession>
<dbReference type="GO" id="GO:0005886">
    <property type="term" value="C:plasma membrane"/>
    <property type="evidence" value="ECO:0007669"/>
    <property type="project" value="UniProtKB-SubCell"/>
</dbReference>
<feature type="transmembrane region" description="Helical" evidence="6">
    <location>
        <begin position="48"/>
        <end position="69"/>
    </location>
</feature>
<evidence type="ECO:0000256" key="2">
    <source>
        <dbReference type="ARBA" id="ARBA00022475"/>
    </source>
</evidence>
<protein>
    <recommendedName>
        <fullName evidence="9">Major facilitator superfamily (MFS) profile domain-containing protein</fullName>
    </recommendedName>
</protein>
<feature type="transmembrane region" description="Helical" evidence="6">
    <location>
        <begin position="20"/>
        <end position="42"/>
    </location>
</feature>
<dbReference type="PANTHER" id="PTHR23513">
    <property type="entry name" value="INTEGRAL MEMBRANE EFFLUX PROTEIN-RELATED"/>
    <property type="match status" value="1"/>
</dbReference>
<evidence type="ECO:0000256" key="5">
    <source>
        <dbReference type="ARBA" id="ARBA00023136"/>
    </source>
</evidence>
<dbReference type="EMBL" id="NEXE01000223">
    <property type="protein sequence ID" value="PSN85943.1"/>
    <property type="molecule type" value="Genomic_DNA"/>
</dbReference>
<evidence type="ECO:0000313" key="7">
    <source>
        <dbReference type="EMBL" id="PSN85943.1"/>
    </source>
</evidence>
<proteinExistence type="predicted"/>
<comment type="caution">
    <text evidence="7">The sequence shown here is derived from an EMBL/GenBank/DDBJ whole genome shotgun (WGS) entry which is preliminary data.</text>
</comment>
<keyword evidence="3 6" id="KW-0812">Transmembrane</keyword>
<dbReference type="Proteomes" id="UP000240322">
    <property type="component" value="Unassembled WGS sequence"/>
</dbReference>
<gene>
    <name evidence="7" type="ORF">B9Q03_11970</name>
</gene>
<evidence type="ECO:0000256" key="3">
    <source>
        <dbReference type="ARBA" id="ARBA00022692"/>
    </source>
</evidence>
<feature type="transmembrane region" description="Helical" evidence="6">
    <location>
        <begin position="179"/>
        <end position="197"/>
    </location>
</feature>
<evidence type="ECO:0000256" key="4">
    <source>
        <dbReference type="ARBA" id="ARBA00022989"/>
    </source>
</evidence>
<feature type="transmembrane region" description="Helical" evidence="6">
    <location>
        <begin position="106"/>
        <end position="131"/>
    </location>
</feature>
<dbReference type="InterPro" id="IPR036259">
    <property type="entry name" value="MFS_trans_sf"/>
</dbReference>
<evidence type="ECO:0000256" key="1">
    <source>
        <dbReference type="ARBA" id="ARBA00004651"/>
    </source>
</evidence>
<dbReference type="Gene3D" id="1.20.1250.20">
    <property type="entry name" value="MFS general substrate transporter like domains"/>
    <property type="match status" value="1"/>
</dbReference>
<sequence length="223" mass="24635">MGVLAEMFKVLRDPLVKRLVLLSALGNASFSIWSGALIIDLFLRLSNIFYVGVAQFVLSIIANILLPYLGYLVDRFPARRVAAVGMLLEVLLPLLLAVKMRVLTGFYLVYAVLASVAPLGVATNLMGVLFSKMYRGLINSQELARQLTSLRSTLRTIVFVVFDSLTGVLVYLLGPSFTFIIAFLIELAGFVFLFIAFRGAWSKWNSAAVKDDGKPPFRVYSVV</sequence>
<dbReference type="PANTHER" id="PTHR23513:SF6">
    <property type="entry name" value="MAJOR FACILITATOR SUPERFAMILY ASSOCIATED DOMAIN-CONTAINING PROTEIN"/>
    <property type="match status" value="1"/>
</dbReference>
<organism evidence="7 8">
    <name type="scientific">Candidatus Marsarchaeota G2 archaeon OSP_D</name>
    <dbReference type="NCBI Taxonomy" id="1978157"/>
    <lineage>
        <taxon>Archaea</taxon>
        <taxon>Candidatus Marsarchaeota</taxon>
        <taxon>Candidatus Marsarchaeota group 2</taxon>
    </lineage>
</organism>
<reference evidence="7 8" key="1">
    <citation type="submission" date="2017-04" db="EMBL/GenBank/DDBJ databases">
        <title>Novel microbial lineages endemic to geothermal iron-oxide mats fill important gaps in the evolutionary history of Archaea.</title>
        <authorList>
            <person name="Jay Z.J."/>
            <person name="Beam J.P."/>
            <person name="Dlakic M."/>
            <person name="Rusch D.B."/>
            <person name="Kozubal M.A."/>
            <person name="Inskeep W.P."/>
        </authorList>
    </citation>
    <scope>NUCLEOTIDE SEQUENCE [LARGE SCALE GENOMIC DNA]</scope>
    <source>
        <strain evidence="7">OSP_D</strain>
    </source>
</reference>
<feature type="transmembrane region" description="Helical" evidence="6">
    <location>
        <begin position="152"/>
        <end position="173"/>
    </location>
</feature>
<evidence type="ECO:0000256" key="6">
    <source>
        <dbReference type="SAM" id="Phobius"/>
    </source>
</evidence>
<evidence type="ECO:0000313" key="8">
    <source>
        <dbReference type="Proteomes" id="UP000240322"/>
    </source>
</evidence>
<comment type="subcellular location">
    <subcellularLocation>
        <location evidence="1">Cell membrane</location>
        <topology evidence="1">Multi-pass membrane protein</topology>
    </subcellularLocation>
</comment>
<dbReference type="AlphaFoldDB" id="A0A2R6AHZ2"/>
<evidence type="ECO:0008006" key="9">
    <source>
        <dbReference type="Google" id="ProtNLM"/>
    </source>
</evidence>
<keyword evidence="5 6" id="KW-0472">Membrane</keyword>
<name>A0A2R6AHZ2_9ARCH</name>
<dbReference type="SUPFAM" id="SSF103473">
    <property type="entry name" value="MFS general substrate transporter"/>
    <property type="match status" value="1"/>
</dbReference>
<feature type="transmembrane region" description="Helical" evidence="6">
    <location>
        <begin position="81"/>
        <end position="100"/>
    </location>
</feature>
<keyword evidence="2" id="KW-1003">Cell membrane</keyword>